<gene>
    <name evidence="1" type="ORF">M378DRAFT_350579</name>
</gene>
<evidence type="ECO:0000313" key="1">
    <source>
        <dbReference type="EMBL" id="KIL66833.1"/>
    </source>
</evidence>
<proteinExistence type="predicted"/>
<dbReference type="AlphaFoldDB" id="A0A0C2XDC2"/>
<organism evidence="1 2">
    <name type="scientific">Amanita muscaria (strain Koide BX008)</name>
    <dbReference type="NCBI Taxonomy" id="946122"/>
    <lineage>
        <taxon>Eukaryota</taxon>
        <taxon>Fungi</taxon>
        <taxon>Dikarya</taxon>
        <taxon>Basidiomycota</taxon>
        <taxon>Agaricomycotina</taxon>
        <taxon>Agaricomycetes</taxon>
        <taxon>Agaricomycetidae</taxon>
        <taxon>Agaricales</taxon>
        <taxon>Pluteineae</taxon>
        <taxon>Amanitaceae</taxon>
        <taxon>Amanita</taxon>
    </lineage>
</organism>
<reference evidence="1 2" key="1">
    <citation type="submission" date="2014-04" db="EMBL/GenBank/DDBJ databases">
        <title>Evolutionary Origins and Diversification of the Mycorrhizal Mutualists.</title>
        <authorList>
            <consortium name="DOE Joint Genome Institute"/>
            <consortium name="Mycorrhizal Genomics Consortium"/>
            <person name="Kohler A."/>
            <person name="Kuo A."/>
            <person name="Nagy L.G."/>
            <person name="Floudas D."/>
            <person name="Copeland A."/>
            <person name="Barry K.W."/>
            <person name="Cichocki N."/>
            <person name="Veneault-Fourrey C."/>
            <person name="LaButti K."/>
            <person name="Lindquist E.A."/>
            <person name="Lipzen A."/>
            <person name="Lundell T."/>
            <person name="Morin E."/>
            <person name="Murat C."/>
            <person name="Riley R."/>
            <person name="Ohm R."/>
            <person name="Sun H."/>
            <person name="Tunlid A."/>
            <person name="Henrissat B."/>
            <person name="Grigoriev I.V."/>
            <person name="Hibbett D.S."/>
            <person name="Martin F."/>
        </authorList>
    </citation>
    <scope>NUCLEOTIDE SEQUENCE [LARGE SCALE GENOMIC DNA]</scope>
    <source>
        <strain evidence="1 2">Koide BX008</strain>
    </source>
</reference>
<name>A0A0C2XDC2_AMAMK</name>
<dbReference type="InParanoid" id="A0A0C2XDC2"/>
<keyword evidence="2" id="KW-1185">Reference proteome</keyword>
<dbReference type="HOGENOM" id="CLU_2222550_0_0_1"/>
<dbReference type="EMBL" id="KN818234">
    <property type="protein sequence ID" value="KIL66833.1"/>
    <property type="molecule type" value="Genomic_DNA"/>
</dbReference>
<protein>
    <submittedName>
        <fullName evidence="1">Uncharacterized protein</fullName>
    </submittedName>
</protein>
<accession>A0A0C2XDC2</accession>
<dbReference type="Proteomes" id="UP000054549">
    <property type="component" value="Unassembled WGS sequence"/>
</dbReference>
<sequence>MVSSCQSDPVDSFFPVRYLTNAIHSCCPMIVSFPLWVCGMGCPALRSSIVFNFNNAQATRFDGTTVNGAGADLYDAGGAASVSADVYGDISVSLLKWQEVSDKSQS</sequence>
<evidence type="ECO:0000313" key="2">
    <source>
        <dbReference type="Proteomes" id="UP000054549"/>
    </source>
</evidence>